<name>A0A6I4SRC1_9SPHN</name>
<sequence>MEDTKDTSILAERVNNSMVLRNIAYVGWIWLLIGSPIDEALAIVLCSVSFLLAWAVGSKNLYQQYGSAARDLIIRSGILITIFTAPSFANVLYDLQFNKFIAIVTISVAGWLVLSRYRLV</sequence>
<accession>A0A6I4SRC1</accession>
<keyword evidence="1" id="KW-1133">Transmembrane helix</keyword>
<reference evidence="2 3" key="1">
    <citation type="submission" date="2019-12" db="EMBL/GenBank/DDBJ databases">
        <title>Genomic-based taxomic classification of the family Erythrobacteraceae.</title>
        <authorList>
            <person name="Xu L."/>
        </authorList>
    </citation>
    <scope>NUCLEOTIDE SEQUENCE [LARGE SCALE GENOMIC DNA]</scope>
    <source>
        <strain evidence="2 3">JCM 17802</strain>
    </source>
</reference>
<evidence type="ECO:0000256" key="1">
    <source>
        <dbReference type="SAM" id="Phobius"/>
    </source>
</evidence>
<dbReference type="Proteomes" id="UP000468943">
    <property type="component" value="Unassembled WGS sequence"/>
</dbReference>
<evidence type="ECO:0000313" key="3">
    <source>
        <dbReference type="Proteomes" id="UP000468943"/>
    </source>
</evidence>
<dbReference type="EMBL" id="WTYS01000001">
    <property type="protein sequence ID" value="MXO57690.1"/>
    <property type="molecule type" value="Genomic_DNA"/>
</dbReference>
<dbReference type="RefSeq" id="WP_160598742.1">
    <property type="nucleotide sequence ID" value="NZ_WTYS01000001.1"/>
</dbReference>
<keyword evidence="1" id="KW-0812">Transmembrane</keyword>
<protein>
    <submittedName>
        <fullName evidence="2">Uncharacterized protein</fullName>
    </submittedName>
</protein>
<dbReference type="AlphaFoldDB" id="A0A6I4SRC1"/>
<evidence type="ECO:0000313" key="2">
    <source>
        <dbReference type="EMBL" id="MXO57690.1"/>
    </source>
</evidence>
<comment type="caution">
    <text evidence="2">The sequence shown here is derived from an EMBL/GenBank/DDBJ whole genome shotgun (WGS) entry which is preliminary data.</text>
</comment>
<feature type="transmembrane region" description="Helical" evidence="1">
    <location>
        <begin position="99"/>
        <end position="117"/>
    </location>
</feature>
<feature type="transmembrane region" description="Helical" evidence="1">
    <location>
        <begin position="28"/>
        <end position="52"/>
    </location>
</feature>
<feature type="transmembrane region" description="Helical" evidence="1">
    <location>
        <begin position="72"/>
        <end position="93"/>
    </location>
</feature>
<keyword evidence="1" id="KW-0472">Membrane</keyword>
<gene>
    <name evidence="2" type="ORF">GRI36_12465</name>
</gene>
<keyword evidence="3" id="KW-1185">Reference proteome</keyword>
<proteinExistence type="predicted"/>
<organism evidence="2 3">
    <name type="scientific">Pontixanthobacter gangjinensis</name>
    <dbReference type="NCBI Taxonomy" id="1028742"/>
    <lineage>
        <taxon>Bacteria</taxon>
        <taxon>Pseudomonadati</taxon>
        <taxon>Pseudomonadota</taxon>
        <taxon>Alphaproteobacteria</taxon>
        <taxon>Sphingomonadales</taxon>
        <taxon>Erythrobacteraceae</taxon>
        <taxon>Pontixanthobacter</taxon>
    </lineage>
</organism>